<dbReference type="RefSeq" id="WP_138087004.1">
    <property type="nucleotide sequence ID" value="NZ_VAUV01000010.1"/>
</dbReference>
<name>A0A5R8KED0_9BACT</name>
<dbReference type="InterPro" id="IPR012334">
    <property type="entry name" value="Pectin_lyas_fold"/>
</dbReference>
<organism evidence="1 2">
    <name type="scientific">Phragmitibacter flavus</name>
    <dbReference type="NCBI Taxonomy" id="2576071"/>
    <lineage>
        <taxon>Bacteria</taxon>
        <taxon>Pseudomonadati</taxon>
        <taxon>Verrucomicrobiota</taxon>
        <taxon>Verrucomicrobiia</taxon>
        <taxon>Verrucomicrobiales</taxon>
        <taxon>Verrucomicrobiaceae</taxon>
        <taxon>Phragmitibacter</taxon>
    </lineage>
</organism>
<dbReference type="Proteomes" id="UP000306196">
    <property type="component" value="Unassembled WGS sequence"/>
</dbReference>
<gene>
    <name evidence="1" type="ORF">FEM03_14555</name>
</gene>
<proteinExistence type="predicted"/>
<sequence>MPAFPFSPSKQGHSRSGARSFIVSISIALVFAFALAQTNAEMNLLHRELFSTTGSLTSAQPGTNFHEVTGTLHMRAGGPRLVSGSPASADLREQASSAFGRFIFDSQLETKIFVGAWFYLKEVSGSQADILCQLSAEGVLSPLICIRNDKLTAAIHFTNVFIPVDVEWKNRWIYLGVATHLKNGSVADLKYYYKYPGQPMQNFANLNDANIGISNLGQMFAGTRTFGTGLKGRLGAPSVYTFSNPDFSDIAYPQELIEPTTNFTWYCDPLNGNDSADGTTPAKAWKTAEKLNIEGQFTGMFAADSYEQGNVLIIDTGGEELDLQGTSFRISTPGLNVKAAEGQEWIRIKAQRTLPNNSWSPTATSKVFSTADTQDHVVLWEDDKFMHHPTGATFESVKDQLASTPGSFWTDGSTLYVHPFGSTDPRIDGKKYERSYYYADGGAMILSAPNLHIEDIHLGKTCLARSTDNDPIGGYCVGFGAPPGRTVYKHSYLYYGSKHNLSIVQGGPGDDVLIEDVQCEQGSPYAGAGGQTVFVSFNHQPLDLGITHRFHRCRSVANAGVIGSTEGVMTQFYPVFYSHNLGTPNEPDQFELFEFIDCDFGIGNIQGDGVKTVYLERTRCGSLDMHAAVIAHESYFHGMNRVIFGRSLTERNCIHLIEGSLRVNPVAGNVDLQGCTIDARGVVDLHGGVPQAALFTRQNQLELTFVNNLVLMPFNVSGANVFANLRQTDQLTLSTNAYQLGTSNLVYQYFNGSTSANRSHAQWQSLGFDSGSFLATNLQLDLLRPTLGSPLINAGANIGPLKDYTGGTFKKRNDIGAFESPPVTFEDWQTENFTEDELQNPAISGPGSSYLNDGNSNLLKYAFGHSAITVLPQPFEYALVPGLDEFPPVFEITYERSRWNSDISLTVETSIDLVDWSDADIDEQQILSQTFSSQFIKTYAWSPSGDIGFVKITVKKTSSPD</sequence>
<protein>
    <submittedName>
        <fullName evidence="1">Uncharacterized protein</fullName>
    </submittedName>
</protein>
<dbReference type="AlphaFoldDB" id="A0A5R8KED0"/>
<keyword evidence="2" id="KW-1185">Reference proteome</keyword>
<accession>A0A5R8KED0</accession>
<comment type="caution">
    <text evidence="1">The sequence shown here is derived from an EMBL/GenBank/DDBJ whole genome shotgun (WGS) entry which is preliminary data.</text>
</comment>
<dbReference type="OrthoDB" id="3333873at2"/>
<evidence type="ECO:0000313" key="2">
    <source>
        <dbReference type="Proteomes" id="UP000306196"/>
    </source>
</evidence>
<dbReference type="EMBL" id="VAUV01000010">
    <property type="protein sequence ID" value="TLD69949.1"/>
    <property type="molecule type" value="Genomic_DNA"/>
</dbReference>
<evidence type="ECO:0000313" key="1">
    <source>
        <dbReference type="EMBL" id="TLD69949.1"/>
    </source>
</evidence>
<dbReference type="Gene3D" id="2.160.20.10">
    <property type="entry name" value="Single-stranded right-handed beta-helix, Pectin lyase-like"/>
    <property type="match status" value="1"/>
</dbReference>
<reference evidence="1 2" key="1">
    <citation type="submission" date="2019-05" db="EMBL/GenBank/DDBJ databases">
        <title>Verrucobacter flavum gen. nov., sp. nov. a new member of the family Verrucomicrobiaceae.</title>
        <authorList>
            <person name="Szuroczki S."/>
            <person name="Abbaszade G."/>
            <person name="Szabo A."/>
            <person name="Felfoldi T."/>
            <person name="Schumann P."/>
            <person name="Boka K."/>
            <person name="Keki Z."/>
            <person name="Toumi M."/>
            <person name="Toth E."/>
        </authorList>
    </citation>
    <scope>NUCLEOTIDE SEQUENCE [LARGE SCALE GENOMIC DNA]</scope>
    <source>
        <strain evidence="1 2">MG-N-17</strain>
    </source>
</reference>